<proteinExistence type="inferred from homology"/>
<evidence type="ECO:0000313" key="6">
    <source>
        <dbReference type="EMBL" id="MBL6081827.1"/>
    </source>
</evidence>
<name>A0ABS1UAV6_9PROT</name>
<comment type="similarity">
    <text evidence="1 4">Belongs to the bacterial histone-like protein family.</text>
</comment>
<dbReference type="GO" id="GO:0003677">
    <property type="term" value="F:DNA binding"/>
    <property type="evidence" value="ECO:0007669"/>
    <property type="project" value="UniProtKB-KW"/>
</dbReference>
<evidence type="ECO:0000313" key="7">
    <source>
        <dbReference type="Proteomes" id="UP000660885"/>
    </source>
</evidence>
<dbReference type="PANTHER" id="PTHR33175:SF3">
    <property type="entry name" value="DNA-BINDING PROTEIN HU-BETA"/>
    <property type="match status" value="1"/>
</dbReference>
<evidence type="ECO:0000256" key="5">
    <source>
        <dbReference type="SAM" id="MobiDB-lite"/>
    </source>
</evidence>
<dbReference type="Gene3D" id="4.10.520.10">
    <property type="entry name" value="IHF-like DNA-binding proteins"/>
    <property type="match status" value="1"/>
</dbReference>
<dbReference type="PRINTS" id="PR01727">
    <property type="entry name" value="DNABINDINGHU"/>
</dbReference>
<sequence>MSKDDFIALVAETGALSKAEAGRAVKAFCDAVTAAMEQGDDIKLPGFGSFEVQERAARQGRNLRTGEPLVIAASKAVRFSAGRNLKAAVSGTAEQGGVAAAQPQAPSAPQMSGEWGPAVDVRRRGKKAAA</sequence>
<evidence type="ECO:0000256" key="3">
    <source>
        <dbReference type="ARBA" id="ARBA00023125"/>
    </source>
</evidence>
<dbReference type="Pfam" id="PF00216">
    <property type="entry name" value="Bac_DNA_binding"/>
    <property type="match status" value="1"/>
</dbReference>
<dbReference type="CDD" id="cd13831">
    <property type="entry name" value="HU"/>
    <property type="match status" value="1"/>
</dbReference>
<gene>
    <name evidence="6" type="ORF">JMJ56_27975</name>
</gene>
<comment type="caution">
    <text evidence="6">The sequence shown here is derived from an EMBL/GenBank/DDBJ whole genome shotgun (WGS) entry which is preliminary data.</text>
</comment>
<dbReference type="SUPFAM" id="SSF47729">
    <property type="entry name" value="IHF-like DNA-binding proteins"/>
    <property type="match status" value="1"/>
</dbReference>
<keyword evidence="2" id="KW-0226">DNA condensation</keyword>
<dbReference type="RefSeq" id="WP_202835042.1">
    <property type="nucleotide sequence ID" value="NZ_JAETWB010000038.1"/>
</dbReference>
<dbReference type="InterPro" id="IPR000119">
    <property type="entry name" value="Hist_DNA-bd"/>
</dbReference>
<feature type="region of interest" description="Disordered" evidence="5">
    <location>
        <begin position="97"/>
        <end position="130"/>
    </location>
</feature>
<evidence type="ECO:0000256" key="1">
    <source>
        <dbReference type="ARBA" id="ARBA00010529"/>
    </source>
</evidence>
<evidence type="ECO:0000256" key="4">
    <source>
        <dbReference type="RuleBase" id="RU003939"/>
    </source>
</evidence>
<dbReference type="SMART" id="SM00411">
    <property type="entry name" value="BHL"/>
    <property type="match status" value="1"/>
</dbReference>
<dbReference type="PANTHER" id="PTHR33175">
    <property type="entry name" value="DNA-BINDING PROTEIN HU"/>
    <property type="match status" value="1"/>
</dbReference>
<keyword evidence="7" id="KW-1185">Reference proteome</keyword>
<organism evidence="6 7">
    <name type="scientific">Belnapia arida</name>
    <dbReference type="NCBI Taxonomy" id="2804533"/>
    <lineage>
        <taxon>Bacteria</taxon>
        <taxon>Pseudomonadati</taxon>
        <taxon>Pseudomonadota</taxon>
        <taxon>Alphaproteobacteria</taxon>
        <taxon>Acetobacterales</taxon>
        <taxon>Roseomonadaceae</taxon>
        <taxon>Belnapia</taxon>
    </lineage>
</organism>
<protein>
    <submittedName>
        <fullName evidence="6">HU family DNA-binding protein</fullName>
    </submittedName>
</protein>
<dbReference type="InterPro" id="IPR010992">
    <property type="entry name" value="IHF-like_DNA-bd_dom_sf"/>
</dbReference>
<evidence type="ECO:0000256" key="2">
    <source>
        <dbReference type="ARBA" id="ARBA00023067"/>
    </source>
</evidence>
<reference evidence="6 7" key="1">
    <citation type="submission" date="2021-01" db="EMBL/GenBank/DDBJ databases">
        <title>Belnapia mucosa sp. nov. and Belnapia arida sp. nov., isolated from the Tabernas Desert (Almeria, Spain).</title>
        <authorList>
            <person name="Molina-Menor E."/>
            <person name="Vidal-Verdu A."/>
            <person name="Calonge A."/>
            <person name="Satari L."/>
            <person name="Pereto J."/>
            <person name="Porcar M."/>
        </authorList>
    </citation>
    <scope>NUCLEOTIDE SEQUENCE [LARGE SCALE GENOMIC DNA]</scope>
    <source>
        <strain evidence="6 7">T18</strain>
    </source>
</reference>
<dbReference type="Proteomes" id="UP000660885">
    <property type="component" value="Unassembled WGS sequence"/>
</dbReference>
<keyword evidence="3 6" id="KW-0238">DNA-binding</keyword>
<accession>A0ABS1UAV6</accession>
<dbReference type="EMBL" id="JAETWB010000038">
    <property type="protein sequence ID" value="MBL6081827.1"/>
    <property type="molecule type" value="Genomic_DNA"/>
</dbReference>
<feature type="compositionally biased region" description="Low complexity" evidence="5">
    <location>
        <begin position="99"/>
        <end position="110"/>
    </location>
</feature>